<dbReference type="SUPFAM" id="SSF47459">
    <property type="entry name" value="HLH, helix-loop-helix DNA-binding domain"/>
    <property type="match status" value="1"/>
</dbReference>
<protein>
    <recommendedName>
        <fullName evidence="6">BHLH domain-containing protein</fullName>
    </recommendedName>
</protein>
<comment type="subcellular location">
    <subcellularLocation>
        <location evidence="1">Nucleus</location>
    </subcellularLocation>
</comment>
<keyword evidence="2" id="KW-0678">Repressor</keyword>
<evidence type="ECO:0000256" key="4">
    <source>
        <dbReference type="ARBA" id="ARBA00023163"/>
    </source>
</evidence>
<evidence type="ECO:0000256" key="1">
    <source>
        <dbReference type="ARBA" id="ARBA00004123"/>
    </source>
</evidence>
<proteinExistence type="predicted"/>
<dbReference type="InterPro" id="IPR050370">
    <property type="entry name" value="HES_HEY"/>
</dbReference>
<dbReference type="InterPro" id="IPR036638">
    <property type="entry name" value="HLH_DNA-bd_sf"/>
</dbReference>
<dbReference type="InterPro" id="IPR011598">
    <property type="entry name" value="bHLH_dom"/>
</dbReference>
<dbReference type="PANTHER" id="PTHR10985">
    <property type="entry name" value="BASIC HELIX-LOOP-HELIX TRANSCRIPTION FACTOR, HES-RELATED"/>
    <property type="match status" value="1"/>
</dbReference>
<organism evidence="7 8">
    <name type="scientific">Xenoophorus captivus</name>
    <dbReference type="NCBI Taxonomy" id="1517983"/>
    <lineage>
        <taxon>Eukaryota</taxon>
        <taxon>Metazoa</taxon>
        <taxon>Chordata</taxon>
        <taxon>Craniata</taxon>
        <taxon>Vertebrata</taxon>
        <taxon>Euteleostomi</taxon>
        <taxon>Actinopterygii</taxon>
        <taxon>Neopterygii</taxon>
        <taxon>Teleostei</taxon>
        <taxon>Neoteleostei</taxon>
        <taxon>Acanthomorphata</taxon>
        <taxon>Ovalentaria</taxon>
        <taxon>Atherinomorphae</taxon>
        <taxon>Cyprinodontiformes</taxon>
        <taxon>Goodeidae</taxon>
        <taxon>Xenoophorus</taxon>
    </lineage>
</organism>
<evidence type="ECO:0000256" key="2">
    <source>
        <dbReference type="ARBA" id="ARBA00022491"/>
    </source>
</evidence>
<accession>A0ABV0S3X1</accession>
<evidence type="ECO:0000256" key="5">
    <source>
        <dbReference type="ARBA" id="ARBA00023242"/>
    </source>
</evidence>
<gene>
    <name evidence="7" type="ORF">XENOCAPTIV_024847</name>
</gene>
<dbReference type="Gene3D" id="4.10.280.10">
    <property type="entry name" value="Helix-loop-helix DNA-binding domain"/>
    <property type="match status" value="1"/>
</dbReference>
<evidence type="ECO:0000313" key="8">
    <source>
        <dbReference type="Proteomes" id="UP001434883"/>
    </source>
</evidence>
<name>A0ABV0S3X1_9TELE</name>
<evidence type="ECO:0000313" key="7">
    <source>
        <dbReference type="EMBL" id="MEQ2214964.1"/>
    </source>
</evidence>
<evidence type="ECO:0000259" key="6">
    <source>
        <dbReference type="Pfam" id="PF00010"/>
    </source>
</evidence>
<comment type="caution">
    <text evidence="7">The sequence shown here is derived from an EMBL/GenBank/DDBJ whole genome shotgun (WGS) entry which is preliminary data.</text>
</comment>
<keyword evidence="5" id="KW-0539">Nucleus</keyword>
<keyword evidence="8" id="KW-1185">Reference proteome</keyword>
<dbReference type="Proteomes" id="UP001434883">
    <property type="component" value="Unassembled WGS sequence"/>
</dbReference>
<reference evidence="7 8" key="1">
    <citation type="submission" date="2021-06" db="EMBL/GenBank/DDBJ databases">
        <authorList>
            <person name="Palmer J.M."/>
        </authorList>
    </citation>
    <scope>NUCLEOTIDE SEQUENCE [LARGE SCALE GENOMIC DNA]</scope>
    <source>
        <strain evidence="7 8">XC_2019</strain>
        <tissue evidence="7">Muscle</tissue>
    </source>
</reference>
<sequence length="84" mass="9644">MTDTQEHLTLNHKLKKPLVERLHRDRMNNSIEQLKSLLGPEFLKQQMNSKLEKADSLLPLQHLAAPAVITDVSKRWSTSCLSIK</sequence>
<keyword evidence="4" id="KW-0804">Transcription</keyword>
<dbReference type="EMBL" id="JAHRIN010067807">
    <property type="protein sequence ID" value="MEQ2214964.1"/>
    <property type="molecule type" value="Genomic_DNA"/>
</dbReference>
<keyword evidence="3" id="KW-0805">Transcription regulation</keyword>
<feature type="domain" description="BHLH" evidence="6">
    <location>
        <begin position="13"/>
        <end position="57"/>
    </location>
</feature>
<evidence type="ECO:0000256" key="3">
    <source>
        <dbReference type="ARBA" id="ARBA00023015"/>
    </source>
</evidence>
<dbReference type="Pfam" id="PF00010">
    <property type="entry name" value="HLH"/>
    <property type="match status" value="1"/>
</dbReference>